<evidence type="ECO:0000256" key="2">
    <source>
        <dbReference type="ARBA" id="ARBA00012528"/>
    </source>
</evidence>
<feature type="transmembrane region" description="Helical" evidence="4">
    <location>
        <begin position="165"/>
        <end position="183"/>
    </location>
</feature>
<feature type="transmembrane region" description="Helical" evidence="4">
    <location>
        <begin position="56"/>
        <end position="78"/>
    </location>
</feature>
<evidence type="ECO:0000256" key="3">
    <source>
        <dbReference type="ARBA" id="ARBA00034247"/>
    </source>
</evidence>
<dbReference type="SMART" id="SM00267">
    <property type="entry name" value="GGDEF"/>
    <property type="match status" value="1"/>
</dbReference>
<dbReference type="GO" id="GO:0052621">
    <property type="term" value="F:diguanylate cyclase activity"/>
    <property type="evidence" value="ECO:0007669"/>
    <property type="project" value="UniProtKB-EC"/>
</dbReference>
<dbReference type="Gene3D" id="3.30.70.270">
    <property type="match status" value="1"/>
</dbReference>
<feature type="transmembrane region" description="Helical" evidence="4">
    <location>
        <begin position="113"/>
        <end position="129"/>
    </location>
</feature>
<keyword evidence="4" id="KW-1133">Transmembrane helix</keyword>
<dbReference type="RefSeq" id="WP_248995121.1">
    <property type="nucleotide sequence ID" value="NZ_JAKIKP010000004.1"/>
</dbReference>
<keyword evidence="4" id="KW-0472">Membrane</keyword>
<keyword evidence="7" id="KW-1185">Reference proteome</keyword>
<comment type="caution">
    <text evidence="6">The sequence shown here is derived from an EMBL/GenBank/DDBJ whole genome shotgun (WGS) entry which is preliminary data.</text>
</comment>
<dbReference type="EC" id="2.7.7.65" evidence="2"/>
<dbReference type="NCBIfam" id="TIGR00254">
    <property type="entry name" value="GGDEF"/>
    <property type="match status" value="1"/>
</dbReference>
<name>A0A9X1ZHJ9_9GAMM</name>
<dbReference type="PANTHER" id="PTHR45138">
    <property type="entry name" value="REGULATORY COMPONENTS OF SENSORY TRANSDUCTION SYSTEM"/>
    <property type="match status" value="1"/>
</dbReference>
<accession>A0A9X1ZHJ9</accession>
<evidence type="ECO:0000313" key="6">
    <source>
        <dbReference type="EMBL" id="MCL1142434.1"/>
    </source>
</evidence>
<dbReference type="GO" id="GO:0043709">
    <property type="term" value="P:cell adhesion involved in single-species biofilm formation"/>
    <property type="evidence" value="ECO:0007669"/>
    <property type="project" value="TreeGrafter"/>
</dbReference>
<dbReference type="GO" id="GO:1902201">
    <property type="term" value="P:negative regulation of bacterial-type flagellum-dependent cell motility"/>
    <property type="evidence" value="ECO:0007669"/>
    <property type="project" value="TreeGrafter"/>
</dbReference>
<dbReference type="PANTHER" id="PTHR45138:SF9">
    <property type="entry name" value="DIGUANYLATE CYCLASE DGCM-RELATED"/>
    <property type="match status" value="1"/>
</dbReference>
<dbReference type="InterPro" id="IPR043128">
    <property type="entry name" value="Rev_trsase/Diguanyl_cyclase"/>
</dbReference>
<evidence type="ECO:0000256" key="4">
    <source>
        <dbReference type="SAM" id="Phobius"/>
    </source>
</evidence>
<comment type="catalytic activity">
    <reaction evidence="3">
        <text>2 GTP = 3',3'-c-di-GMP + 2 diphosphate</text>
        <dbReference type="Rhea" id="RHEA:24898"/>
        <dbReference type="ChEBI" id="CHEBI:33019"/>
        <dbReference type="ChEBI" id="CHEBI:37565"/>
        <dbReference type="ChEBI" id="CHEBI:58805"/>
        <dbReference type="EC" id="2.7.7.65"/>
    </reaction>
</comment>
<evidence type="ECO:0000313" key="7">
    <source>
        <dbReference type="Proteomes" id="UP001139333"/>
    </source>
</evidence>
<dbReference type="EMBL" id="JAKIKP010000004">
    <property type="protein sequence ID" value="MCL1142434.1"/>
    <property type="molecule type" value="Genomic_DNA"/>
</dbReference>
<protein>
    <recommendedName>
        <fullName evidence="2">diguanylate cyclase</fullName>
        <ecNumber evidence="2">2.7.7.65</ecNumber>
    </recommendedName>
</protein>
<evidence type="ECO:0000256" key="1">
    <source>
        <dbReference type="ARBA" id="ARBA00001946"/>
    </source>
</evidence>
<dbReference type="SUPFAM" id="SSF55073">
    <property type="entry name" value="Nucleotide cyclase"/>
    <property type="match status" value="1"/>
</dbReference>
<dbReference type="Pfam" id="PF00990">
    <property type="entry name" value="GGDEF"/>
    <property type="match status" value="1"/>
</dbReference>
<dbReference type="CDD" id="cd01949">
    <property type="entry name" value="GGDEF"/>
    <property type="match status" value="1"/>
</dbReference>
<evidence type="ECO:0000259" key="5">
    <source>
        <dbReference type="PROSITE" id="PS50887"/>
    </source>
</evidence>
<proteinExistence type="predicted"/>
<sequence length="375" mass="42672">MFDHLKDIRQSKFTNWRYAHYQIYQIMLPYSPFLLSVIPVYLLFIIADIDHLQQGLATVIAIRLMLSISAVVMLVVLIKYKPKYLAMGEMILVLGVYFSLIYIGDLAISQGDYYYQSGGILVFFYLAALSRMPFIISSIMATIMIVAYSVVLFPAKYQFNAAAEIDALSIHLALYLVTIMACLRRDTETYRSYVQYRKIRNQQLALKKNQTILSIQNQTDSLTGVKNRLYLSGTVFHQINSQTQCAVLMLDIDNFKSINDTYGHPVGDKVIKAVASVLKHVCANENGVAVRYGGEEFVVVLFEYSLDDAQRVAEDIRAQVEKWLFAPEQFKVTISIGIAVKQLTDTQHYQLIEQADAALYQAKKAGKNQVCHYQR</sequence>
<feature type="domain" description="GGDEF" evidence="5">
    <location>
        <begin position="243"/>
        <end position="375"/>
    </location>
</feature>
<dbReference type="GO" id="GO:0005886">
    <property type="term" value="C:plasma membrane"/>
    <property type="evidence" value="ECO:0007669"/>
    <property type="project" value="TreeGrafter"/>
</dbReference>
<feature type="transmembrane region" description="Helical" evidence="4">
    <location>
        <begin position="21"/>
        <end position="44"/>
    </location>
</feature>
<dbReference type="InterPro" id="IPR000160">
    <property type="entry name" value="GGDEF_dom"/>
</dbReference>
<dbReference type="PROSITE" id="PS50887">
    <property type="entry name" value="GGDEF"/>
    <property type="match status" value="1"/>
</dbReference>
<gene>
    <name evidence="6" type="ORF">L2672_06960</name>
</gene>
<keyword evidence="4" id="KW-0812">Transmembrane</keyword>
<dbReference type="InterPro" id="IPR050469">
    <property type="entry name" value="Diguanylate_Cyclase"/>
</dbReference>
<dbReference type="InterPro" id="IPR029787">
    <property type="entry name" value="Nucleotide_cyclase"/>
</dbReference>
<dbReference type="Proteomes" id="UP001139333">
    <property type="component" value="Unassembled WGS sequence"/>
</dbReference>
<feature type="transmembrane region" description="Helical" evidence="4">
    <location>
        <begin position="134"/>
        <end position="153"/>
    </location>
</feature>
<dbReference type="AlphaFoldDB" id="A0A9X1ZHJ9"/>
<comment type="cofactor">
    <cofactor evidence="1">
        <name>Mg(2+)</name>
        <dbReference type="ChEBI" id="CHEBI:18420"/>
    </cofactor>
</comment>
<dbReference type="FunFam" id="3.30.70.270:FF:000001">
    <property type="entry name" value="Diguanylate cyclase domain protein"/>
    <property type="match status" value="1"/>
</dbReference>
<organism evidence="6 7">
    <name type="scientific">Shewanella gaetbuli</name>
    <dbReference type="NCBI Taxonomy" id="220752"/>
    <lineage>
        <taxon>Bacteria</taxon>
        <taxon>Pseudomonadati</taxon>
        <taxon>Pseudomonadota</taxon>
        <taxon>Gammaproteobacteria</taxon>
        <taxon>Alteromonadales</taxon>
        <taxon>Shewanellaceae</taxon>
        <taxon>Shewanella</taxon>
    </lineage>
</organism>
<feature type="transmembrane region" description="Helical" evidence="4">
    <location>
        <begin position="90"/>
        <end position="107"/>
    </location>
</feature>
<reference evidence="6" key="1">
    <citation type="submission" date="2022-01" db="EMBL/GenBank/DDBJ databases">
        <title>Whole genome-based taxonomy of the Shewanellaceae.</title>
        <authorList>
            <person name="Martin-Rodriguez A.J."/>
        </authorList>
    </citation>
    <scope>NUCLEOTIDE SEQUENCE</scope>
    <source>
        <strain evidence="6">DSM 16422</strain>
    </source>
</reference>